<protein>
    <submittedName>
        <fullName evidence="2">Uncharacterized protein</fullName>
    </submittedName>
</protein>
<dbReference type="EMBL" id="ML995487">
    <property type="protein sequence ID" value="KAF2141205.1"/>
    <property type="molecule type" value="Genomic_DNA"/>
</dbReference>
<reference evidence="2" key="1">
    <citation type="journal article" date="2020" name="Stud. Mycol.">
        <title>101 Dothideomycetes genomes: a test case for predicting lifestyles and emergence of pathogens.</title>
        <authorList>
            <person name="Haridas S."/>
            <person name="Albert R."/>
            <person name="Binder M."/>
            <person name="Bloem J."/>
            <person name="Labutti K."/>
            <person name="Salamov A."/>
            <person name="Andreopoulos B."/>
            <person name="Baker S."/>
            <person name="Barry K."/>
            <person name="Bills G."/>
            <person name="Bluhm B."/>
            <person name="Cannon C."/>
            <person name="Castanera R."/>
            <person name="Culley D."/>
            <person name="Daum C."/>
            <person name="Ezra D."/>
            <person name="Gonzalez J."/>
            <person name="Henrissat B."/>
            <person name="Kuo A."/>
            <person name="Liang C."/>
            <person name="Lipzen A."/>
            <person name="Lutzoni F."/>
            <person name="Magnuson J."/>
            <person name="Mondo S."/>
            <person name="Nolan M."/>
            <person name="Ohm R."/>
            <person name="Pangilinan J."/>
            <person name="Park H.-J."/>
            <person name="Ramirez L."/>
            <person name="Alfaro M."/>
            <person name="Sun H."/>
            <person name="Tritt A."/>
            <person name="Yoshinaga Y."/>
            <person name="Zwiers L.-H."/>
            <person name="Turgeon B."/>
            <person name="Goodwin S."/>
            <person name="Spatafora J."/>
            <person name="Crous P."/>
            <person name="Grigoriev I."/>
        </authorList>
    </citation>
    <scope>NUCLEOTIDE SEQUENCE</scope>
    <source>
        <strain evidence="2">CBS 121167</strain>
    </source>
</reference>
<dbReference type="AlphaFoldDB" id="A0A6A6BD37"/>
<accession>A0A6A6BD37</accession>
<keyword evidence="1" id="KW-0812">Transmembrane</keyword>
<keyword evidence="1" id="KW-1133">Transmembrane helix</keyword>
<gene>
    <name evidence="2" type="ORF">K452DRAFT_318870</name>
</gene>
<feature type="transmembrane region" description="Helical" evidence="1">
    <location>
        <begin position="9"/>
        <end position="31"/>
    </location>
</feature>
<keyword evidence="3" id="KW-1185">Reference proteome</keyword>
<dbReference type="RefSeq" id="XP_033396918.1">
    <property type="nucleotide sequence ID" value="XM_033544193.1"/>
</dbReference>
<organism evidence="2 3">
    <name type="scientific">Aplosporella prunicola CBS 121167</name>
    <dbReference type="NCBI Taxonomy" id="1176127"/>
    <lineage>
        <taxon>Eukaryota</taxon>
        <taxon>Fungi</taxon>
        <taxon>Dikarya</taxon>
        <taxon>Ascomycota</taxon>
        <taxon>Pezizomycotina</taxon>
        <taxon>Dothideomycetes</taxon>
        <taxon>Dothideomycetes incertae sedis</taxon>
        <taxon>Botryosphaeriales</taxon>
        <taxon>Aplosporellaceae</taxon>
        <taxon>Aplosporella</taxon>
    </lineage>
</organism>
<evidence type="ECO:0000313" key="2">
    <source>
        <dbReference type="EMBL" id="KAF2141205.1"/>
    </source>
</evidence>
<dbReference type="Proteomes" id="UP000799438">
    <property type="component" value="Unassembled WGS sequence"/>
</dbReference>
<dbReference type="GeneID" id="54301689"/>
<evidence type="ECO:0000313" key="3">
    <source>
        <dbReference type="Proteomes" id="UP000799438"/>
    </source>
</evidence>
<evidence type="ECO:0000256" key="1">
    <source>
        <dbReference type="SAM" id="Phobius"/>
    </source>
</evidence>
<proteinExistence type="predicted"/>
<name>A0A6A6BD37_9PEZI</name>
<keyword evidence="1" id="KW-0472">Membrane</keyword>
<sequence>MEACSDPDTLILVICALIIVILLPFSLLMALHCASHEAEAGVQRDEEEQAAFERDMDLICADLSRQLAERQLRCLREKGGDGGSHAVKDDSGHGGLRQEMDFGSIGDLGVQLDEKKVVPCPGTFTEHYAFTPRD</sequence>